<dbReference type="GO" id="GO:0034464">
    <property type="term" value="C:BBSome"/>
    <property type="evidence" value="ECO:0007669"/>
    <property type="project" value="InterPro"/>
</dbReference>
<dbReference type="EMBL" id="PZQS01000001">
    <property type="protein sequence ID" value="PVD38974.1"/>
    <property type="molecule type" value="Genomic_DNA"/>
</dbReference>
<dbReference type="OrthoDB" id="10262646at2759"/>
<dbReference type="GO" id="GO:0060271">
    <property type="term" value="P:cilium assembly"/>
    <property type="evidence" value="ECO:0007669"/>
    <property type="project" value="TreeGrafter"/>
</dbReference>
<dbReference type="Proteomes" id="UP000245119">
    <property type="component" value="Linkage Group LG1"/>
</dbReference>
<feature type="region of interest" description="Disordered" evidence="1">
    <location>
        <begin position="861"/>
        <end position="898"/>
    </location>
</feature>
<dbReference type="InterPro" id="IPR028073">
    <property type="entry name" value="PHTB1_N_dom"/>
</dbReference>
<evidence type="ECO:0000259" key="5">
    <source>
        <dbReference type="Pfam" id="PF23338"/>
    </source>
</evidence>
<organism evidence="7 8">
    <name type="scientific">Pomacea canaliculata</name>
    <name type="common">Golden apple snail</name>
    <dbReference type="NCBI Taxonomy" id="400727"/>
    <lineage>
        <taxon>Eukaryota</taxon>
        <taxon>Metazoa</taxon>
        <taxon>Spiralia</taxon>
        <taxon>Lophotrochozoa</taxon>
        <taxon>Mollusca</taxon>
        <taxon>Gastropoda</taxon>
        <taxon>Caenogastropoda</taxon>
        <taxon>Architaenioglossa</taxon>
        <taxon>Ampullarioidea</taxon>
        <taxon>Ampullariidae</taxon>
        <taxon>Pomacea</taxon>
    </lineage>
</organism>
<evidence type="ECO:0000259" key="6">
    <source>
        <dbReference type="Pfam" id="PF23339"/>
    </source>
</evidence>
<evidence type="ECO:0000313" key="8">
    <source>
        <dbReference type="Proteomes" id="UP000245119"/>
    </source>
</evidence>
<dbReference type="Pfam" id="PF23338">
    <property type="entry name" value="PTHB1_hp"/>
    <property type="match status" value="1"/>
</dbReference>
<dbReference type="AlphaFoldDB" id="A0A2T7PZY0"/>
<dbReference type="InterPro" id="IPR055363">
    <property type="entry name" value="PTHB1_hp_dom"/>
</dbReference>
<proteinExistence type="predicted"/>
<gene>
    <name evidence="7" type="ORF">C0Q70_01599</name>
</gene>
<evidence type="ECO:0000259" key="3">
    <source>
        <dbReference type="Pfam" id="PF14728"/>
    </source>
</evidence>
<reference evidence="7 8" key="1">
    <citation type="submission" date="2018-04" db="EMBL/GenBank/DDBJ databases">
        <title>The genome of golden apple snail Pomacea canaliculata provides insight into stress tolerance and invasive adaptation.</title>
        <authorList>
            <person name="Liu C."/>
            <person name="Liu B."/>
            <person name="Ren Y."/>
            <person name="Zhang Y."/>
            <person name="Wang H."/>
            <person name="Li S."/>
            <person name="Jiang F."/>
            <person name="Yin L."/>
            <person name="Zhang G."/>
            <person name="Qian W."/>
            <person name="Fan W."/>
        </authorList>
    </citation>
    <scope>NUCLEOTIDE SEQUENCE [LARGE SCALE GENOMIC DNA]</scope>
    <source>
        <strain evidence="7">SZHN2017</strain>
        <tissue evidence="7">Muscle</tissue>
    </source>
</reference>
<dbReference type="InterPro" id="IPR026511">
    <property type="entry name" value="PTHB1"/>
</dbReference>
<dbReference type="PANTHER" id="PTHR20991:SF0">
    <property type="entry name" value="PROTEIN PTHB1"/>
    <property type="match status" value="1"/>
</dbReference>
<keyword evidence="8" id="KW-1185">Reference proteome</keyword>
<dbReference type="STRING" id="400727.A0A2T7PZY0"/>
<dbReference type="InterPro" id="IPR055364">
    <property type="entry name" value="PTHB1_CtH_dom"/>
</dbReference>
<evidence type="ECO:0008006" key="9">
    <source>
        <dbReference type="Google" id="ProtNLM"/>
    </source>
</evidence>
<evidence type="ECO:0000256" key="1">
    <source>
        <dbReference type="SAM" id="MobiDB-lite"/>
    </source>
</evidence>
<feature type="domain" description="PTHB1 platform" evidence="4">
    <location>
        <begin position="524"/>
        <end position="630"/>
    </location>
</feature>
<accession>A0A2T7PZY0</accession>
<sequence length="941" mass="104268">MSLFKTRDWWSTPVGEAEEFDHGCLCVANIDNEVNGYDKIILGSYHGILRIYNPQPQKTENGWSGYSAEDVILEQAFQQPILQVEAGRFSSGSDNLVLAILFPRRLGVYSISAVAGTVQHGSQYKCEVLYEHTLQRTAYKLCSGPFGGKDFICLQSMDGTLSIFEQESFAFSRFLPGALLPGPIKYVPRLDSFVTVSSSWQVECYKYQVLAVASDSARKEESQNIRTGKRVTFDWCFNIGEQAQDIAVITFPQAPPSILILGERNIFCLTETGNLRYMKKLEYDPSCFLPYASLTEGTINYLVATHTKSLLIYQDVTIRWAAKTEYTPVQLQVANFRDLNGCIVTVSDAGHLSCVYLGTDPAIFVPPQVDSRELNYSKMDAEMSVLQQKIREKGGKSVITPNRNNEEDLQVNVHVGPNLDDISAATGMEIPGEASVPSITVRIQLKSRLLIENVKVDICAPWPLATNQNEFNVPSVEPKMPSELFVAVFQRGSSLVAHLFVQISVQYQNASGTRRISTVKAALPASLVMKAVPPVKTAVHKLTVDTNKPPVNLNDIFPELLGENAGGQGAALGFQMFGGPVVTVLASKTSQRYRLQCDRIEAMWIPLQELIKRLNKHFNRGKNGDFRASFDGSLPMQEYFELIDMHFECRLGVSSCAEMLNQRAAQFRVIQRRLLTRFKDKTPSPLQNLDTLLEGTFRQILALGEAVEESKMSQAVAANNLSSATYLLNLLIRLWLNLSNEEFAVLETTISPVVSDSAEQGWQEMTDAAVTHLLRTVLAKSAKDAAVNPSPLILPADTTKVKKHIALLCDRLGKGARLVEGMADMKERVIKMPGSKVIEEDRDGDGEIETNVVVPRYREKMHKKKKGGHTLNDLSSFGMPMSDQPSAGMANVKDQKKKKHIESLVPDLENMTLDNVNGSETCNTINGNSGKKDDVDPAFAL</sequence>
<dbReference type="GO" id="GO:0016020">
    <property type="term" value="C:membrane"/>
    <property type="evidence" value="ECO:0007669"/>
    <property type="project" value="TreeGrafter"/>
</dbReference>
<feature type="domain" description="PTHB1 hairpin" evidence="5">
    <location>
        <begin position="633"/>
        <end position="735"/>
    </location>
</feature>
<dbReference type="PANTHER" id="PTHR20991">
    <property type="entry name" value="PARATHYROID HORMONE-RESPONSIVE B1 GENE"/>
    <property type="match status" value="1"/>
</dbReference>
<evidence type="ECO:0000313" key="7">
    <source>
        <dbReference type="EMBL" id="PVD38974.1"/>
    </source>
</evidence>
<name>A0A2T7PZY0_POMCA</name>
<feature type="region of interest" description="Disordered" evidence="1">
    <location>
        <begin position="922"/>
        <end position="941"/>
    </location>
</feature>
<dbReference type="InterPro" id="IPR028074">
    <property type="entry name" value="PHTB1_GAE_dom"/>
</dbReference>
<dbReference type="Pfam" id="PF23339">
    <property type="entry name" value="PTHB1_CtH"/>
    <property type="match status" value="1"/>
</dbReference>
<protein>
    <recommendedName>
        <fullName evidence="9">PTHB1 N-terminal domain-containing protein</fullName>
    </recommendedName>
</protein>
<feature type="domain" description="PTHB1 GAE" evidence="3">
    <location>
        <begin position="435"/>
        <end position="520"/>
    </location>
</feature>
<dbReference type="Pfam" id="PF14727">
    <property type="entry name" value="PHTB1_N"/>
    <property type="match status" value="1"/>
</dbReference>
<dbReference type="InterPro" id="IPR055362">
    <property type="entry name" value="PTHB1_pf_dom"/>
</dbReference>
<feature type="domain" description="PTHB1 N-terminal" evidence="2">
    <location>
        <begin position="1"/>
        <end position="361"/>
    </location>
</feature>
<dbReference type="Pfam" id="PF14728">
    <property type="entry name" value="PTHB1_GAE"/>
    <property type="match status" value="1"/>
</dbReference>
<evidence type="ECO:0000259" key="4">
    <source>
        <dbReference type="Pfam" id="PF23337"/>
    </source>
</evidence>
<evidence type="ECO:0000259" key="2">
    <source>
        <dbReference type="Pfam" id="PF14727"/>
    </source>
</evidence>
<comment type="caution">
    <text evidence="7">The sequence shown here is derived from an EMBL/GenBank/DDBJ whole genome shotgun (WGS) entry which is preliminary data.</text>
</comment>
<dbReference type="Pfam" id="PF23337">
    <property type="entry name" value="PTHB1_pf"/>
    <property type="match status" value="1"/>
</dbReference>
<feature type="domain" description="PTHB1 C-terminal helix bundle" evidence="6">
    <location>
        <begin position="738"/>
        <end position="812"/>
    </location>
</feature>